<dbReference type="EMBL" id="BTFZ01000002">
    <property type="protein sequence ID" value="GMM34087.1"/>
    <property type="molecule type" value="Genomic_DNA"/>
</dbReference>
<comment type="caution">
    <text evidence="2">The sequence shown here is derived from an EMBL/GenBank/DDBJ whole genome shotgun (WGS) entry which is preliminary data.</text>
</comment>
<organism evidence="2 3">
    <name type="scientific">Saccharomycopsis crataegensis</name>
    <dbReference type="NCBI Taxonomy" id="43959"/>
    <lineage>
        <taxon>Eukaryota</taxon>
        <taxon>Fungi</taxon>
        <taxon>Dikarya</taxon>
        <taxon>Ascomycota</taxon>
        <taxon>Saccharomycotina</taxon>
        <taxon>Saccharomycetes</taxon>
        <taxon>Saccharomycopsidaceae</taxon>
        <taxon>Saccharomycopsis</taxon>
    </lineage>
</organism>
<keyword evidence="1" id="KW-1133">Transmembrane helix</keyword>
<keyword evidence="3" id="KW-1185">Reference proteome</keyword>
<dbReference type="RefSeq" id="XP_064851087.1">
    <property type="nucleotide sequence ID" value="XM_064995015.1"/>
</dbReference>
<sequence>MTVPPPYDPVLLREHAYQDTKIVRLVLPNQAPTQGFLPLHLAGLGSFDYQLFRSSPSSFDSRAIDLGHDDPNFDKLANNSNNRSADVFFLAIINISGFCIGVYLIQLVARKLWNWNGVIRPTSKNLKNLRIHHDNQFSVASSLEDGVFPKPLKMASPPSACFSPDMSSSSIPSLTNTPVSFYSGSKFGHARDSSLVSIADSAILQTPSAFANNDFGLESHQGINAAYISTRPKSMALSNKLLFEGENFSMEGNGQLFAF</sequence>
<reference evidence="2 3" key="1">
    <citation type="journal article" date="2023" name="Elife">
        <title>Identification of key yeast species and microbe-microbe interactions impacting larval growth of Drosophila in the wild.</title>
        <authorList>
            <person name="Mure A."/>
            <person name="Sugiura Y."/>
            <person name="Maeda R."/>
            <person name="Honda K."/>
            <person name="Sakurai N."/>
            <person name="Takahashi Y."/>
            <person name="Watada M."/>
            <person name="Katoh T."/>
            <person name="Gotoh A."/>
            <person name="Gotoh Y."/>
            <person name="Taniguchi I."/>
            <person name="Nakamura K."/>
            <person name="Hayashi T."/>
            <person name="Katayama T."/>
            <person name="Uemura T."/>
            <person name="Hattori Y."/>
        </authorList>
    </citation>
    <scope>NUCLEOTIDE SEQUENCE [LARGE SCALE GENOMIC DNA]</scope>
    <source>
        <strain evidence="2 3">SC-9</strain>
    </source>
</reference>
<dbReference type="Proteomes" id="UP001360560">
    <property type="component" value="Unassembled WGS sequence"/>
</dbReference>
<dbReference type="GeneID" id="90072066"/>
<keyword evidence="1" id="KW-0812">Transmembrane</keyword>
<accession>A0AAV5QHH5</accession>
<keyword evidence="1" id="KW-0472">Membrane</keyword>
<evidence type="ECO:0000313" key="3">
    <source>
        <dbReference type="Proteomes" id="UP001360560"/>
    </source>
</evidence>
<evidence type="ECO:0000256" key="1">
    <source>
        <dbReference type="SAM" id="Phobius"/>
    </source>
</evidence>
<protein>
    <submittedName>
        <fullName evidence="2">Uncharacterized protein</fullName>
    </submittedName>
</protein>
<name>A0AAV5QHH5_9ASCO</name>
<feature type="transmembrane region" description="Helical" evidence="1">
    <location>
        <begin position="87"/>
        <end position="105"/>
    </location>
</feature>
<gene>
    <name evidence="2" type="ORF">DASC09_014120</name>
</gene>
<evidence type="ECO:0000313" key="2">
    <source>
        <dbReference type="EMBL" id="GMM34087.1"/>
    </source>
</evidence>
<dbReference type="AlphaFoldDB" id="A0AAV5QHH5"/>
<proteinExistence type="predicted"/>